<evidence type="ECO:0000313" key="2">
    <source>
        <dbReference type="EMBL" id="KDS90797.1"/>
    </source>
</evidence>
<proteinExistence type="predicted"/>
<accession>A0A081ETQ9</accession>
<sequence>MWSATASIGGSWPKPPGTGGPARPTLPEIRRERARKGVLDTTGYTEEPGRSWLFRSIGYGHDESHWKDVVSTLRMVGYEGALSIEHEDSLTSSREGLEKAVDVLDRAVFDTQPGDAYWA</sequence>
<protein>
    <recommendedName>
        <fullName evidence="4">Xylose isomerase-like TIM barrel domain-containing protein</fullName>
    </recommendedName>
</protein>
<feature type="region of interest" description="Disordered" evidence="1">
    <location>
        <begin position="1"/>
        <end position="27"/>
    </location>
</feature>
<dbReference type="Gene3D" id="3.20.20.150">
    <property type="entry name" value="Divalent-metal-dependent TIM barrel enzymes"/>
    <property type="match status" value="1"/>
</dbReference>
<comment type="caution">
    <text evidence="2">The sequence shown here is derived from an EMBL/GenBank/DDBJ whole genome shotgun (WGS) entry which is preliminary data.</text>
</comment>
<evidence type="ECO:0008006" key="4">
    <source>
        <dbReference type="Google" id="ProtNLM"/>
    </source>
</evidence>
<evidence type="ECO:0000313" key="3">
    <source>
        <dbReference type="Proteomes" id="UP000053331"/>
    </source>
</evidence>
<keyword evidence="3" id="KW-1185">Reference proteome</keyword>
<reference evidence="2 3" key="1">
    <citation type="journal article" date="2015" name="Genome Announc.">
        <title>Draft genome sequence of a Halorubrum H3 strain isolated from the burlinskoye salt lake (Altai Krai, Russia).</title>
        <authorList>
            <person name="Rozanov A.S."/>
            <person name="Bryanskaya A.V."/>
            <person name="Malup T.K."/>
            <person name="Kotenko A.V."/>
            <person name="Peltek S.E."/>
        </authorList>
    </citation>
    <scope>NUCLEOTIDE SEQUENCE [LARGE SCALE GENOMIC DNA]</scope>
    <source>
        <strain evidence="2 3">H3</strain>
    </source>
</reference>
<organism evidence="2 3">
    <name type="scientific">Halorubrum saccharovorum</name>
    <dbReference type="NCBI Taxonomy" id="2248"/>
    <lineage>
        <taxon>Archaea</taxon>
        <taxon>Methanobacteriati</taxon>
        <taxon>Methanobacteriota</taxon>
        <taxon>Stenosarchaea group</taxon>
        <taxon>Halobacteria</taxon>
        <taxon>Halobacteriales</taxon>
        <taxon>Haloferacaceae</taxon>
        <taxon>Halorubrum</taxon>
    </lineage>
</organism>
<name>A0A081ETQ9_9EURY</name>
<evidence type="ECO:0000256" key="1">
    <source>
        <dbReference type="SAM" id="MobiDB-lite"/>
    </source>
</evidence>
<dbReference type="EMBL" id="JNFH02000049">
    <property type="protein sequence ID" value="KDS90797.1"/>
    <property type="molecule type" value="Genomic_DNA"/>
</dbReference>
<dbReference type="AlphaFoldDB" id="A0A081ETQ9"/>
<dbReference type="SUPFAM" id="SSF51658">
    <property type="entry name" value="Xylose isomerase-like"/>
    <property type="match status" value="1"/>
</dbReference>
<gene>
    <name evidence="2" type="ORF">FK85_10045</name>
</gene>
<dbReference type="InterPro" id="IPR036237">
    <property type="entry name" value="Xyl_isomerase-like_sf"/>
</dbReference>
<dbReference type="Proteomes" id="UP000053331">
    <property type="component" value="Unassembled WGS sequence"/>
</dbReference>